<evidence type="ECO:0008006" key="4">
    <source>
        <dbReference type="Google" id="ProtNLM"/>
    </source>
</evidence>
<accession>A0ABN3HD54</accession>
<organism evidence="2 3">
    <name type="scientific">Gordonia cholesterolivorans</name>
    <dbReference type="NCBI Taxonomy" id="559625"/>
    <lineage>
        <taxon>Bacteria</taxon>
        <taxon>Bacillati</taxon>
        <taxon>Actinomycetota</taxon>
        <taxon>Actinomycetes</taxon>
        <taxon>Mycobacteriales</taxon>
        <taxon>Gordoniaceae</taxon>
        <taxon>Gordonia</taxon>
    </lineage>
</organism>
<evidence type="ECO:0000313" key="3">
    <source>
        <dbReference type="Proteomes" id="UP001501170"/>
    </source>
</evidence>
<proteinExistence type="predicted"/>
<keyword evidence="3" id="KW-1185">Reference proteome</keyword>
<dbReference type="EMBL" id="BAAARB010000005">
    <property type="protein sequence ID" value="GAA2376318.1"/>
    <property type="molecule type" value="Genomic_DNA"/>
</dbReference>
<dbReference type="PANTHER" id="PTHR14136:SF17">
    <property type="entry name" value="BTB_POZ DOMAIN-CONTAINING PROTEIN KCTD9"/>
    <property type="match status" value="1"/>
</dbReference>
<evidence type="ECO:0000256" key="1">
    <source>
        <dbReference type="SAM" id="MobiDB-lite"/>
    </source>
</evidence>
<protein>
    <recommendedName>
        <fullName evidence="4">Pentapeptide repeat-containing protein</fullName>
    </recommendedName>
</protein>
<dbReference type="PANTHER" id="PTHR14136">
    <property type="entry name" value="BTB_POZ DOMAIN-CONTAINING PROTEIN KCTD9"/>
    <property type="match status" value="1"/>
</dbReference>
<gene>
    <name evidence="2" type="ORF">GCM10009855_14550</name>
</gene>
<dbReference type="Pfam" id="PF00805">
    <property type="entry name" value="Pentapeptide"/>
    <property type="match status" value="1"/>
</dbReference>
<sequence length="142" mass="15639">MGTGPPARCVHRVGRRCGMSTAAERTAHAMAEIEAARQGHRDADLRGADLWDADFRGADFRGADFRGADFRGADFRGADLRGADLRGADLRGREPPGRGPHPVCDWPPVWTCNPHTHRERMGAACRLLDGHHRRPPRTDRTG</sequence>
<reference evidence="2 3" key="1">
    <citation type="journal article" date="2019" name="Int. J. Syst. Evol. Microbiol.">
        <title>The Global Catalogue of Microorganisms (GCM) 10K type strain sequencing project: providing services to taxonomists for standard genome sequencing and annotation.</title>
        <authorList>
            <consortium name="The Broad Institute Genomics Platform"/>
            <consortium name="The Broad Institute Genome Sequencing Center for Infectious Disease"/>
            <person name="Wu L."/>
            <person name="Ma J."/>
        </authorList>
    </citation>
    <scope>NUCLEOTIDE SEQUENCE [LARGE SCALE GENOMIC DNA]</scope>
    <source>
        <strain evidence="2 3">JCM 16227</strain>
    </source>
</reference>
<name>A0ABN3HD54_9ACTN</name>
<dbReference type="Gene3D" id="2.160.20.80">
    <property type="entry name" value="E3 ubiquitin-protein ligase SopA"/>
    <property type="match status" value="1"/>
</dbReference>
<feature type="compositionally biased region" description="Basic and acidic residues" evidence="1">
    <location>
        <begin position="86"/>
        <end position="96"/>
    </location>
</feature>
<comment type="caution">
    <text evidence="2">The sequence shown here is derived from an EMBL/GenBank/DDBJ whole genome shotgun (WGS) entry which is preliminary data.</text>
</comment>
<evidence type="ECO:0000313" key="2">
    <source>
        <dbReference type="EMBL" id="GAA2376318.1"/>
    </source>
</evidence>
<feature type="region of interest" description="Disordered" evidence="1">
    <location>
        <begin position="86"/>
        <end position="107"/>
    </location>
</feature>
<dbReference type="InterPro" id="IPR051082">
    <property type="entry name" value="Pentapeptide-BTB/POZ_domain"/>
</dbReference>
<dbReference type="SUPFAM" id="SSF141571">
    <property type="entry name" value="Pentapeptide repeat-like"/>
    <property type="match status" value="1"/>
</dbReference>
<dbReference type="Proteomes" id="UP001501170">
    <property type="component" value="Unassembled WGS sequence"/>
</dbReference>
<dbReference type="InterPro" id="IPR001646">
    <property type="entry name" value="5peptide_repeat"/>
</dbReference>